<reference evidence="1" key="1">
    <citation type="submission" date="2023-07" db="EMBL/GenBank/DDBJ databases">
        <authorList>
            <person name="Kim M.K."/>
        </authorList>
    </citation>
    <scope>NUCLEOTIDE SEQUENCE</scope>
    <source>
        <strain evidence="1">CA1-15</strain>
    </source>
</reference>
<comment type="caution">
    <text evidence="1">The sequence shown here is derived from an EMBL/GenBank/DDBJ whole genome shotgun (WGS) entry which is preliminary data.</text>
</comment>
<organism evidence="1 2">
    <name type="scientific">Sphingomonas immobilis</name>
    <dbReference type="NCBI Taxonomy" id="3063997"/>
    <lineage>
        <taxon>Bacteria</taxon>
        <taxon>Pseudomonadati</taxon>
        <taxon>Pseudomonadota</taxon>
        <taxon>Alphaproteobacteria</taxon>
        <taxon>Sphingomonadales</taxon>
        <taxon>Sphingomonadaceae</taxon>
        <taxon>Sphingomonas</taxon>
    </lineage>
</organism>
<dbReference type="EMBL" id="JAUQSZ010000009">
    <property type="protein sequence ID" value="MDO7843269.1"/>
    <property type="molecule type" value="Genomic_DNA"/>
</dbReference>
<proteinExistence type="predicted"/>
<sequence>MPDHIPTPERPHPLSRRTGIVDNAYTGPEQEARDNWQALVDARLIGTIPEIASEHLANIHAWERALGVGPHARRSVW</sequence>
<dbReference type="RefSeq" id="WP_304561728.1">
    <property type="nucleotide sequence ID" value="NZ_JAUQSZ010000009.1"/>
</dbReference>
<evidence type="ECO:0000313" key="2">
    <source>
        <dbReference type="Proteomes" id="UP001176468"/>
    </source>
</evidence>
<dbReference type="Proteomes" id="UP001176468">
    <property type="component" value="Unassembled WGS sequence"/>
</dbReference>
<name>A0ABT9A0A8_9SPHN</name>
<accession>A0ABT9A0A8</accession>
<keyword evidence="2" id="KW-1185">Reference proteome</keyword>
<evidence type="ECO:0000313" key="1">
    <source>
        <dbReference type="EMBL" id="MDO7843269.1"/>
    </source>
</evidence>
<gene>
    <name evidence="1" type="ORF">Q5H94_13115</name>
</gene>
<protein>
    <submittedName>
        <fullName evidence="1">Uncharacterized protein</fullName>
    </submittedName>
</protein>